<dbReference type="EC" id="1.14.19.-" evidence="3"/>
<dbReference type="Pfam" id="PF00487">
    <property type="entry name" value="FA_desaturase"/>
    <property type="match status" value="1"/>
</dbReference>
<evidence type="ECO:0000256" key="1">
    <source>
        <dbReference type="SAM" id="Phobius"/>
    </source>
</evidence>
<evidence type="ECO:0000313" key="4">
    <source>
        <dbReference type="Proteomes" id="UP000049455"/>
    </source>
</evidence>
<dbReference type="PANTHER" id="PTHR19353">
    <property type="entry name" value="FATTY ACID DESATURASE 2"/>
    <property type="match status" value="1"/>
</dbReference>
<keyword evidence="1" id="KW-0472">Membrane</keyword>
<dbReference type="PANTHER" id="PTHR19353:SF73">
    <property type="entry name" value="FATTY ACID DESATURASE"/>
    <property type="match status" value="1"/>
</dbReference>
<feature type="transmembrane region" description="Helical" evidence="1">
    <location>
        <begin position="64"/>
        <end position="82"/>
    </location>
</feature>
<dbReference type="GO" id="GO:0016717">
    <property type="term" value="F:oxidoreductase activity, acting on paired donors, with oxidation of a pair of donors resulting in the reduction of molecular oxygen to two molecules of water"/>
    <property type="evidence" value="ECO:0007669"/>
    <property type="project" value="TreeGrafter"/>
</dbReference>
<dbReference type="GO" id="GO:0016020">
    <property type="term" value="C:membrane"/>
    <property type="evidence" value="ECO:0007669"/>
    <property type="project" value="TreeGrafter"/>
</dbReference>
<feature type="transmembrane region" description="Helical" evidence="1">
    <location>
        <begin position="220"/>
        <end position="240"/>
    </location>
</feature>
<keyword evidence="4" id="KW-1185">Reference proteome</keyword>
<dbReference type="AlphaFoldDB" id="A0A0M7BGI7"/>
<evidence type="ECO:0000259" key="2">
    <source>
        <dbReference type="Pfam" id="PF00487"/>
    </source>
</evidence>
<feature type="transmembrane region" description="Helical" evidence="1">
    <location>
        <begin position="38"/>
        <end position="58"/>
    </location>
</feature>
<keyword evidence="3" id="KW-0560">Oxidoreductase</keyword>
<dbReference type="STRING" id="313367.JSE7799_03239"/>
<keyword evidence="1" id="KW-1133">Transmembrane helix</keyword>
<feature type="domain" description="Fatty acid desaturase" evidence="2">
    <location>
        <begin position="63"/>
        <end position="309"/>
    </location>
</feature>
<dbReference type="RefSeq" id="WP_245624920.1">
    <property type="nucleotide sequence ID" value="NZ_CYPR01000213.1"/>
</dbReference>
<feature type="transmembrane region" description="Helical" evidence="1">
    <location>
        <begin position="192"/>
        <end position="213"/>
    </location>
</feature>
<name>A0A0M7BGI7_9RHOB</name>
<dbReference type="Proteomes" id="UP000049455">
    <property type="component" value="Unassembled WGS sequence"/>
</dbReference>
<dbReference type="GO" id="GO:0006629">
    <property type="term" value="P:lipid metabolic process"/>
    <property type="evidence" value="ECO:0007669"/>
    <property type="project" value="InterPro"/>
</dbReference>
<dbReference type="EMBL" id="CYPR01000213">
    <property type="protein sequence ID" value="CUH40505.1"/>
    <property type="molecule type" value="Genomic_DNA"/>
</dbReference>
<organism evidence="3 4">
    <name type="scientific">Jannaschia seosinensis</name>
    <dbReference type="NCBI Taxonomy" id="313367"/>
    <lineage>
        <taxon>Bacteria</taxon>
        <taxon>Pseudomonadati</taxon>
        <taxon>Pseudomonadota</taxon>
        <taxon>Alphaproteobacteria</taxon>
        <taxon>Rhodobacterales</taxon>
        <taxon>Roseobacteraceae</taxon>
        <taxon>Jannaschia</taxon>
    </lineage>
</organism>
<evidence type="ECO:0000313" key="3">
    <source>
        <dbReference type="EMBL" id="CUH40505.1"/>
    </source>
</evidence>
<proteinExistence type="predicted"/>
<dbReference type="InterPro" id="IPR012171">
    <property type="entry name" value="Fatty_acid_desaturase"/>
</dbReference>
<keyword evidence="1" id="KW-0812">Transmembrane</keyword>
<dbReference type="CDD" id="cd03507">
    <property type="entry name" value="Delta12-FADS-like"/>
    <property type="match status" value="1"/>
</dbReference>
<feature type="transmembrane region" description="Helical" evidence="1">
    <location>
        <begin position="160"/>
        <end position="177"/>
    </location>
</feature>
<gene>
    <name evidence="3" type="primary">des</name>
    <name evidence="3" type="ORF">JSE7799_03239</name>
</gene>
<protein>
    <submittedName>
        <fullName evidence="3">Fatty acid desaturase</fullName>
        <ecNumber evidence="3">1.14.19.-</ecNumber>
    </submittedName>
</protein>
<reference evidence="3 4" key="1">
    <citation type="submission" date="2015-09" db="EMBL/GenBank/DDBJ databases">
        <authorList>
            <person name="Jackson K.R."/>
            <person name="Lunt B.L."/>
            <person name="Fisher J.N.B."/>
            <person name="Gardner A.V."/>
            <person name="Bailey M.E."/>
            <person name="Deus L.M."/>
            <person name="Earl A.S."/>
            <person name="Gibby P.D."/>
            <person name="Hartmann K.A."/>
            <person name="Liu J.E."/>
            <person name="Manci A.M."/>
            <person name="Nielsen D.A."/>
            <person name="Solomon M.B."/>
            <person name="Breakwell D.P."/>
            <person name="Burnett S.H."/>
            <person name="Grose J.H."/>
        </authorList>
    </citation>
    <scope>NUCLEOTIDE SEQUENCE [LARGE SCALE GENOMIC DNA]</scope>
    <source>
        <strain evidence="3 4">CECT 7799</strain>
    </source>
</reference>
<sequence length="349" mass="39475">MKNSYSMTASSIADTSADARRWVPILARYREPSTSRSLFEVAITLAAFVLLWALGWWALSISPWLAGGIAVLNAFILVRLFVIQHDCGHGALFSSRRLADWTGRALGVLTVTPYDVWRRIHAEHHGHSGNLDRRGMGEVQTLTAAEYRALSPMGQLRYRIYRHPAFLFGFAPAWVFLLENRLPLGLMRAGRVYWISAMGTNVAVAALLGLIWYFGGLLPLLVLFLPTTVLAATIGVWLFYVQHQFEETHFEHEPEWQLHDAALHGSSHYDLPAPLHWLTANIGLHHVHHLNSRIPFYRLPAVLRDHPELDRAGQRLTLRESLHCVRLKLWDEERRKLVTLADGLAPAAA</sequence>
<dbReference type="InterPro" id="IPR005804">
    <property type="entry name" value="FA_desaturase_dom"/>
</dbReference>
<accession>A0A0M7BGI7</accession>